<accession>A0ABD6ERK8</accession>
<sequence length="125" mass="14206">MMMQAICGAVSSVDKDDSDRSAISNISGFHRTQRKLHCAIPTTTVEVETKNGFSQKDVARRRRRSITKDCLSNNGYTLTTSHEVILFGQRLFFFGGKNQQQQQYHCSEKVSTQNQIVTRETMEGR</sequence>
<comment type="caution">
    <text evidence="1">The sequence shown here is derived from an EMBL/GenBank/DDBJ whole genome shotgun (WGS) entry which is preliminary data.</text>
</comment>
<name>A0ABD6ERK8_9BILA</name>
<dbReference type="Proteomes" id="UP001608902">
    <property type="component" value="Unassembled WGS sequence"/>
</dbReference>
<evidence type="ECO:0000313" key="2">
    <source>
        <dbReference type="Proteomes" id="UP001608902"/>
    </source>
</evidence>
<protein>
    <submittedName>
        <fullName evidence="1">Uncharacterized protein</fullName>
    </submittedName>
</protein>
<evidence type="ECO:0000313" key="1">
    <source>
        <dbReference type="EMBL" id="MFH4978900.1"/>
    </source>
</evidence>
<dbReference type="AlphaFoldDB" id="A0ABD6ERK8"/>
<organism evidence="1 2">
    <name type="scientific">Gnathostoma spinigerum</name>
    <dbReference type="NCBI Taxonomy" id="75299"/>
    <lineage>
        <taxon>Eukaryota</taxon>
        <taxon>Metazoa</taxon>
        <taxon>Ecdysozoa</taxon>
        <taxon>Nematoda</taxon>
        <taxon>Chromadorea</taxon>
        <taxon>Rhabditida</taxon>
        <taxon>Spirurina</taxon>
        <taxon>Gnathostomatomorpha</taxon>
        <taxon>Gnathostomatoidea</taxon>
        <taxon>Gnathostomatidae</taxon>
        <taxon>Gnathostoma</taxon>
    </lineage>
</organism>
<keyword evidence="2" id="KW-1185">Reference proteome</keyword>
<proteinExistence type="predicted"/>
<gene>
    <name evidence="1" type="ORF">AB6A40_005609</name>
</gene>
<dbReference type="EMBL" id="JBGFUD010003640">
    <property type="protein sequence ID" value="MFH4978900.1"/>
    <property type="molecule type" value="Genomic_DNA"/>
</dbReference>
<reference evidence="1 2" key="1">
    <citation type="submission" date="2024-08" db="EMBL/GenBank/DDBJ databases">
        <title>Gnathostoma spinigerum genome.</title>
        <authorList>
            <person name="Gonzalez-Bertolin B."/>
            <person name="Monzon S."/>
            <person name="Zaballos A."/>
            <person name="Jimenez P."/>
            <person name="Dekumyoy P."/>
            <person name="Varona S."/>
            <person name="Cuesta I."/>
            <person name="Sumanam S."/>
            <person name="Adisakwattana P."/>
            <person name="Gasser R.B."/>
            <person name="Hernandez-Gonzalez A."/>
            <person name="Young N.D."/>
            <person name="Perteguer M.J."/>
        </authorList>
    </citation>
    <scope>NUCLEOTIDE SEQUENCE [LARGE SCALE GENOMIC DNA]</scope>
    <source>
        <strain evidence="1">AL3</strain>
        <tissue evidence="1">Liver</tissue>
    </source>
</reference>